<feature type="compositionally biased region" description="Basic and acidic residues" evidence="3">
    <location>
        <begin position="200"/>
        <end position="213"/>
    </location>
</feature>
<dbReference type="HAMAP" id="MF_01384">
    <property type="entry name" value="UreD"/>
    <property type="match status" value="1"/>
</dbReference>
<evidence type="ECO:0000313" key="5">
    <source>
        <dbReference type="Proteomes" id="UP000279236"/>
    </source>
</evidence>
<evidence type="ECO:0008006" key="6">
    <source>
        <dbReference type="Google" id="ProtNLM"/>
    </source>
</evidence>
<dbReference type="RefSeq" id="XP_028472513.1">
    <property type="nucleotide sequence ID" value="XM_028619017.1"/>
</dbReference>
<feature type="region of interest" description="Disordered" evidence="3">
    <location>
        <begin position="197"/>
        <end position="217"/>
    </location>
</feature>
<evidence type="ECO:0000256" key="2">
    <source>
        <dbReference type="ARBA" id="ARBA00023186"/>
    </source>
</evidence>
<dbReference type="PANTHER" id="PTHR33643:SF1">
    <property type="entry name" value="UREASE ACCESSORY PROTEIN D"/>
    <property type="match status" value="1"/>
</dbReference>
<organism evidence="4 5">
    <name type="scientific">Apiotrichum porosum</name>
    <dbReference type="NCBI Taxonomy" id="105984"/>
    <lineage>
        <taxon>Eukaryota</taxon>
        <taxon>Fungi</taxon>
        <taxon>Dikarya</taxon>
        <taxon>Basidiomycota</taxon>
        <taxon>Agaricomycotina</taxon>
        <taxon>Tremellomycetes</taxon>
        <taxon>Trichosporonales</taxon>
        <taxon>Trichosporonaceae</taxon>
        <taxon>Apiotrichum</taxon>
    </lineage>
</organism>
<dbReference type="STRING" id="105984.A0A427XEV6"/>
<feature type="compositionally biased region" description="Basic and acidic residues" evidence="3">
    <location>
        <begin position="41"/>
        <end position="54"/>
    </location>
</feature>
<dbReference type="EMBL" id="RSCE01000016">
    <property type="protein sequence ID" value="RSH77366.1"/>
    <property type="molecule type" value="Genomic_DNA"/>
</dbReference>
<feature type="region of interest" description="Disordered" evidence="3">
    <location>
        <begin position="23"/>
        <end position="54"/>
    </location>
</feature>
<dbReference type="InterPro" id="IPR002669">
    <property type="entry name" value="UreD"/>
</dbReference>
<evidence type="ECO:0000313" key="4">
    <source>
        <dbReference type="EMBL" id="RSH77366.1"/>
    </source>
</evidence>
<dbReference type="OrthoDB" id="5550464at2759"/>
<dbReference type="PANTHER" id="PTHR33643">
    <property type="entry name" value="UREASE ACCESSORY PROTEIN D"/>
    <property type="match status" value="1"/>
</dbReference>
<name>A0A427XEV6_9TREE</name>
<gene>
    <name evidence="4" type="ORF">EHS24_003326</name>
</gene>
<protein>
    <recommendedName>
        <fullName evidence="6">Urease accessory protein</fullName>
    </recommendedName>
</protein>
<reference evidence="4 5" key="1">
    <citation type="submission" date="2018-11" db="EMBL/GenBank/DDBJ databases">
        <title>Genome sequence of Apiotrichum porosum DSM 27194.</title>
        <authorList>
            <person name="Aliyu H."/>
            <person name="Gorte O."/>
            <person name="Ochsenreither K."/>
        </authorList>
    </citation>
    <scope>NUCLEOTIDE SEQUENCE [LARGE SCALE GENOMIC DNA]</scope>
    <source>
        <strain evidence="4 5">DSM 27194</strain>
    </source>
</reference>
<dbReference type="GO" id="GO:0016151">
    <property type="term" value="F:nickel cation binding"/>
    <property type="evidence" value="ECO:0007669"/>
    <property type="project" value="InterPro"/>
</dbReference>
<dbReference type="GeneID" id="39587869"/>
<comment type="caution">
    <text evidence="4">The sequence shown here is derived from an EMBL/GenBank/DDBJ whole genome shotgun (WGS) entry which is preliminary data.</text>
</comment>
<proteinExistence type="inferred from homology"/>
<comment type="similarity">
    <text evidence="1">Belongs to the UreD family.</text>
</comment>
<evidence type="ECO:0000256" key="3">
    <source>
        <dbReference type="SAM" id="MobiDB-lite"/>
    </source>
</evidence>
<feature type="region of interest" description="Disordered" evidence="3">
    <location>
        <begin position="85"/>
        <end position="115"/>
    </location>
</feature>
<keyword evidence="2" id="KW-0143">Chaperone</keyword>
<sequence length="442" mass="47523">MSDAADRKSPATTTTTVRLYPEEYPTTSIQSTQAIRTRRATAADKGEGQQERSRAIHKPSLALLLLHPLLNLLLFHLMAAQATASRLPSPPSHSPSPSLLPNREPAGNGHLHLSNPHHARFSALRASYPLKLLAPNSLPSQPPHVALAYSLAYGGGLVAGDRVQLSITVDAGCGLVLLTQGSTKVYKHRMGLRPQSHLLRPTDTDQPAKDGKNGEAPLTRQRMHVAVAPGAFLLLMPDTVSPFRDSRYAQAQRIVLAEGSSALILDWVNSGRGHRPPMPTRYVVSKDTTDDAIKSGATAPDEEVWAMAYYGSTNEVVVNGAVVARERMVLDNAGHATDKTGSGLSPVALRLAPYHIYATVLAYGPHLAPLRALLDKVVDGTFQFQLPRPPGLIWSYSALSDDGGILRVAGLEVEDVRSWLRAVLQAGGVADLVGEGLWPRCI</sequence>
<accession>A0A427XEV6</accession>
<dbReference type="Proteomes" id="UP000279236">
    <property type="component" value="Unassembled WGS sequence"/>
</dbReference>
<dbReference type="AlphaFoldDB" id="A0A427XEV6"/>
<keyword evidence="5" id="KW-1185">Reference proteome</keyword>
<evidence type="ECO:0000256" key="1">
    <source>
        <dbReference type="ARBA" id="ARBA00007177"/>
    </source>
</evidence>
<dbReference type="Pfam" id="PF01774">
    <property type="entry name" value="UreD"/>
    <property type="match status" value="1"/>
</dbReference>